<proteinExistence type="predicted"/>
<sequence length="500" mass="55366">MELAQAIGTLQQRHEAIGVSVASTPQQMQALELDYHRLLSLHPEHPALLFGLGTIYAQTDRSGAAIALLRQSIDRGSHGPEPWLNMAGAYKNEHKDASAAECYAQALQICERLQRRNDKARRQGKAAPVDPALLIANRCNALHGMASLYVNAGQPAEVIAWADKALAVNPHDRFALWNKALGLLESGRFAEGFRLYDEAGFMTGGVKPPERKVKTYGGLPRWDGAPGKTVICYGEQGVGDEIMFASMLPDLMRDCRVIIDCDHRLEAMFRRSFPQAEAVYPTSAWDAPFDWLKDHRVDAWVPMGSLGRYYRPDLAAFPRTPYLSADPAKIAKWRAILGPRRNLRVGISWAGGLKKTRFDQRSMELKAWSAILQLPGIDWYSLQYHPQAPDETAQVGAALGVPVHHWGDMIADYEETAGFLANLDLVITVNTSLVHLAGALGVPTWCLTPVMCAWRYQCEGPMPWYGSVEMFRQAQAGEWGPVLEVVRARLAAMAAQREAA</sequence>
<dbReference type="Gene3D" id="1.25.40.10">
    <property type="entry name" value="Tetratricopeptide repeat domain"/>
    <property type="match status" value="2"/>
</dbReference>
<evidence type="ECO:0000313" key="2">
    <source>
        <dbReference type="Proteomes" id="UP000321638"/>
    </source>
</evidence>
<dbReference type="OrthoDB" id="9778733at2"/>
<dbReference type="InterPro" id="IPR011990">
    <property type="entry name" value="TPR-like_helical_dom_sf"/>
</dbReference>
<dbReference type="SMART" id="SM00028">
    <property type="entry name" value="TPR"/>
    <property type="match status" value="3"/>
</dbReference>
<dbReference type="RefSeq" id="WP_147845875.1">
    <property type="nucleotide sequence ID" value="NZ_VDUZ01000004.1"/>
</dbReference>
<dbReference type="Gene3D" id="3.40.50.2000">
    <property type="entry name" value="Glycogen Phosphorylase B"/>
    <property type="match status" value="1"/>
</dbReference>
<accession>A0A5C8PSX4</accession>
<gene>
    <name evidence="1" type="ORF">FHP25_05390</name>
</gene>
<name>A0A5C8PSX4_9HYPH</name>
<keyword evidence="2" id="KW-1185">Reference proteome</keyword>
<dbReference type="AlphaFoldDB" id="A0A5C8PSX4"/>
<dbReference type="Proteomes" id="UP000321638">
    <property type="component" value="Unassembled WGS sequence"/>
</dbReference>
<comment type="caution">
    <text evidence="1">The sequence shown here is derived from an EMBL/GenBank/DDBJ whole genome shotgun (WGS) entry which is preliminary data.</text>
</comment>
<dbReference type="SUPFAM" id="SSF53756">
    <property type="entry name" value="UDP-Glycosyltransferase/glycogen phosphorylase"/>
    <property type="match status" value="1"/>
</dbReference>
<evidence type="ECO:0000313" key="1">
    <source>
        <dbReference type="EMBL" id="TXL80460.1"/>
    </source>
</evidence>
<evidence type="ECO:0008006" key="3">
    <source>
        <dbReference type="Google" id="ProtNLM"/>
    </source>
</evidence>
<reference evidence="1 2" key="1">
    <citation type="submission" date="2019-06" db="EMBL/GenBank/DDBJ databases">
        <title>New taxonomy in bacterial strain CC-CFT640, isolated from vineyard.</title>
        <authorList>
            <person name="Lin S.-Y."/>
            <person name="Tsai C.-F."/>
            <person name="Young C.-C."/>
        </authorList>
    </citation>
    <scope>NUCLEOTIDE SEQUENCE [LARGE SCALE GENOMIC DNA]</scope>
    <source>
        <strain evidence="1 2">CC-CFT640</strain>
    </source>
</reference>
<dbReference type="InterPro" id="IPR019734">
    <property type="entry name" value="TPR_rpt"/>
</dbReference>
<dbReference type="EMBL" id="VDUZ01000004">
    <property type="protein sequence ID" value="TXL80460.1"/>
    <property type="molecule type" value="Genomic_DNA"/>
</dbReference>
<protein>
    <recommendedName>
        <fullName evidence="3">Tetratricopeptide repeat protein</fullName>
    </recommendedName>
</protein>
<organism evidence="1 2">
    <name type="scientific">Vineibacter terrae</name>
    <dbReference type="NCBI Taxonomy" id="2586908"/>
    <lineage>
        <taxon>Bacteria</taxon>
        <taxon>Pseudomonadati</taxon>
        <taxon>Pseudomonadota</taxon>
        <taxon>Alphaproteobacteria</taxon>
        <taxon>Hyphomicrobiales</taxon>
        <taxon>Vineibacter</taxon>
    </lineage>
</organism>
<dbReference type="SUPFAM" id="SSF48452">
    <property type="entry name" value="TPR-like"/>
    <property type="match status" value="1"/>
</dbReference>